<keyword evidence="3" id="KW-0560">Oxidoreductase</keyword>
<proteinExistence type="predicted"/>
<keyword evidence="2" id="KW-0521">NADP</keyword>
<evidence type="ECO:0000313" key="6">
    <source>
        <dbReference type="EMBL" id="MCA9384053.1"/>
    </source>
</evidence>
<evidence type="ECO:0000256" key="2">
    <source>
        <dbReference type="ARBA" id="ARBA00022857"/>
    </source>
</evidence>
<dbReference type="Proteomes" id="UP000783287">
    <property type="component" value="Unassembled WGS sequence"/>
</dbReference>
<dbReference type="Gene3D" id="3.30.360.10">
    <property type="entry name" value="Dihydrodipicolinate Reductase, domain 2"/>
    <property type="match status" value="1"/>
</dbReference>
<evidence type="ECO:0000256" key="3">
    <source>
        <dbReference type="ARBA" id="ARBA00023002"/>
    </source>
</evidence>
<dbReference type="GO" id="GO:0004345">
    <property type="term" value="F:glucose-6-phosphate dehydrogenase activity"/>
    <property type="evidence" value="ECO:0007669"/>
    <property type="project" value="InterPro"/>
</dbReference>
<reference evidence="6" key="1">
    <citation type="submission" date="2020-04" db="EMBL/GenBank/DDBJ databases">
        <authorList>
            <person name="Zhang T."/>
        </authorList>
    </citation>
    <scope>NUCLEOTIDE SEQUENCE</scope>
    <source>
        <strain evidence="6">HKST-UBA14</strain>
    </source>
</reference>
<dbReference type="PANTHER" id="PTHR23429">
    <property type="entry name" value="GLUCOSE-6-PHOSPHATE 1-DEHYDROGENASE G6PD"/>
    <property type="match status" value="1"/>
</dbReference>
<protein>
    <submittedName>
        <fullName evidence="6">Glucose-6-phosphate dehydrogenase</fullName>
    </submittedName>
</protein>
<dbReference type="InterPro" id="IPR001282">
    <property type="entry name" value="G6P_DH"/>
</dbReference>
<evidence type="ECO:0000256" key="4">
    <source>
        <dbReference type="ARBA" id="ARBA00023277"/>
    </source>
</evidence>
<dbReference type="Pfam" id="PF02781">
    <property type="entry name" value="G6PD_C"/>
    <property type="match status" value="1"/>
</dbReference>
<keyword evidence="4" id="KW-0119">Carbohydrate metabolism</keyword>
<reference evidence="6" key="2">
    <citation type="journal article" date="2021" name="Microbiome">
        <title>Successional dynamics and alternative stable states in a saline activated sludge microbial community over 9 years.</title>
        <authorList>
            <person name="Wang Y."/>
            <person name="Ye J."/>
            <person name="Ju F."/>
            <person name="Liu L."/>
            <person name="Boyd J.A."/>
            <person name="Deng Y."/>
            <person name="Parks D.H."/>
            <person name="Jiang X."/>
            <person name="Yin X."/>
            <person name="Woodcroft B.J."/>
            <person name="Tyson G.W."/>
            <person name="Hugenholtz P."/>
            <person name="Polz M.F."/>
            <person name="Zhang T."/>
        </authorList>
    </citation>
    <scope>NUCLEOTIDE SEQUENCE</scope>
    <source>
        <strain evidence="6">HKST-UBA14</strain>
    </source>
</reference>
<dbReference type="InterPro" id="IPR022675">
    <property type="entry name" value="G6P_DH_C"/>
</dbReference>
<dbReference type="GO" id="GO:0050661">
    <property type="term" value="F:NADP binding"/>
    <property type="evidence" value="ECO:0007669"/>
    <property type="project" value="InterPro"/>
</dbReference>
<name>A0A955L7A4_9BACT</name>
<sequence length="88" mass="10468">ISLFFNAKKPGENELDSVDMKFLYKEGFERILPEAYESILSEIFKRDKTNFLTTKELEAAWKFVDQIHEYWNTHNNLKYYPAGTNQLV</sequence>
<evidence type="ECO:0000256" key="1">
    <source>
        <dbReference type="ARBA" id="ARBA00004921"/>
    </source>
</evidence>
<gene>
    <name evidence="6" type="ORF">KC909_06855</name>
</gene>
<feature type="domain" description="Glucose-6-phosphate dehydrogenase C-terminal" evidence="5">
    <location>
        <begin position="1"/>
        <end position="85"/>
    </location>
</feature>
<feature type="non-terminal residue" evidence="6">
    <location>
        <position position="1"/>
    </location>
</feature>
<dbReference type="GO" id="GO:0006006">
    <property type="term" value="P:glucose metabolic process"/>
    <property type="evidence" value="ECO:0007669"/>
    <property type="project" value="InterPro"/>
</dbReference>
<dbReference type="SUPFAM" id="SSF55347">
    <property type="entry name" value="Glyceraldehyde-3-phosphate dehydrogenase-like, C-terminal domain"/>
    <property type="match status" value="1"/>
</dbReference>
<comment type="pathway">
    <text evidence="1">Carbohydrate degradation.</text>
</comment>
<organism evidence="6 7">
    <name type="scientific">Candidatus Dojkabacteria bacterium</name>
    <dbReference type="NCBI Taxonomy" id="2099670"/>
    <lineage>
        <taxon>Bacteria</taxon>
        <taxon>Candidatus Dojkabacteria</taxon>
    </lineage>
</organism>
<dbReference type="GO" id="GO:0005829">
    <property type="term" value="C:cytosol"/>
    <property type="evidence" value="ECO:0007669"/>
    <property type="project" value="TreeGrafter"/>
</dbReference>
<dbReference type="GO" id="GO:0009051">
    <property type="term" value="P:pentose-phosphate shunt, oxidative branch"/>
    <property type="evidence" value="ECO:0007669"/>
    <property type="project" value="TreeGrafter"/>
</dbReference>
<dbReference type="PANTHER" id="PTHR23429:SF0">
    <property type="entry name" value="GLUCOSE-6-PHOSPHATE 1-DEHYDROGENASE"/>
    <property type="match status" value="1"/>
</dbReference>
<comment type="caution">
    <text evidence="6">The sequence shown here is derived from an EMBL/GenBank/DDBJ whole genome shotgun (WGS) entry which is preliminary data.</text>
</comment>
<dbReference type="EMBL" id="JAGQLK010000229">
    <property type="protein sequence ID" value="MCA9384053.1"/>
    <property type="molecule type" value="Genomic_DNA"/>
</dbReference>
<evidence type="ECO:0000313" key="7">
    <source>
        <dbReference type="Proteomes" id="UP000783287"/>
    </source>
</evidence>
<accession>A0A955L7A4</accession>
<dbReference type="AlphaFoldDB" id="A0A955L7A4"/>
<evidence type="ECO:0000259" key="5">
    <source>
        <dbReference type="Pfam" id="PF02781"/>
    </source>
</evidence>